<reference evidence="2" key="1">
    <citation type="submission" date="2017-11" db="EMBL/GenBank/DDBJ databases">
        <authorList>
            <person name="Kuznetsova I."/>
            <person name="Sazanova A."/>
            <person name="Chirak E."/>
            <person name="Safronova V."/>
            <person name="Willems A."/>
        </authorList>
    </citation>
    <scope>NUCLEOTIDE SEQUENCE [LARGE SCALE GENOMIC DNA]</scope>
    <source>
        <strain evidence="2">PEPV15</strain>
    </source>
</reference>
<dbReference type="Proteomes" id="UP000241158">
    <property type="component" value="Unassembled WGS sequence"/>
</dbReference>
<name>A0A2P7AL07_9HYPH</name>
<evidence type="ECO:0000313" key="1">
    <source>
        <dbReference type="EMBL" id="PSH54895.1"/>
    </source>
</evidence>
<accession>A0A2P7AL07</accession>
<organism evidence="1 2">
    <name type="scientific">Phyllobacterium endophyticum</name>
    <dbReference type="NCBI Taxonomy" id="1149773"/>
    <lineage>
        <taxon>Bacteria</taxon>
        <taxon>Pseudomonadati</taxon>
        <taxon>Pseudomonadota</taxon>
        <taxon>Alphaproteobacteria</taxon>
        <taxon>Hyphomicrobiales</taxon>
        <taxon>Phyllobacteriaceae</taxon>
        <taxon>Phyllobacterium</taxon>
    </lineage>
</organism>
<proteinExistence type="predicted"/>
<protein>
    <submittedName>
        <fullName evidence="1">Uncharacterized protein</fullName>
    </submittedName>
</protein>
<sequence>MLEELELAARALGRDRTWVMLRAFRQ</sequence>
<dbReference type="AlphaFoldDB" id="A0A2P7AL07"/>
<evidence type="ECO:0000313" key="2">
    <source>
        <dbReference type="Proteomes" id="UP000241158"/>
    </source>
</evidence>
<dbReference type="EMBL" id="PGGN01000007">
    <property type="protein sequence ID" value="PSH54895.1"/>
    <property type="molecule type" value="Genomic_DNA"/>
</dbReference>
<keyword evidence="2" id="KW-1185">Reference proteome</keyword>
<gene>
    <name evidence="1" type="ORF">CU100_25335</name>
</gene>
<comment type="caution">
    <text evidence="1">The sequence shown here is derived from an EMBL/GenBank/DDBJ whole genome shotgun (WGS) entry which is preliminary data.</text>
</comment>